<proteinExistence type="predicted"/>
<dbReference type="RefSeq" id="XP_016252162.1">
    <property type="nucleotide sequence ID" value="XM_016390260.1"/>
</dbReference>
<gene>
    <name evidence="2" type="ORF">PV07_03532</name>
</gene>
<dbReference type="Proteomes" id="UP000054466">
    <property type="component" value="Unassembled WGS sequence"/>
</dbReference>
<sequence>MGLSVLLIQVDPMDRPFHPVHGFFTGLIARRVDLAALSFDDVAHEAALVLFQAQKSISLLNKVIFGERGRGRNFKPRSRKKPGHRSLGQSRFREETRPESPTRSFQWVLRRGRHGIPGYQPQNPGRLLSGACFGGVVEAFPLNIPAPEISYPHECLTIPSFPAREFWEYLVKRHDRGGESGRGNYAEDTKAALQSWDGSVMLQTAFSLLHVAICGLSIA</sequence>
<dbReference type="GeneID" id="27342726"/>
<feature type="compositionally biased region" description="Basic residues" evidence="1">
    <location>
        <begin position="71"/>
        <end position="84"/>
    </location>
</feature>
<protein>
    <submittedName>
        <fullName evidence="2">Uncharacterized protein</fullName>
    </submittedName>
</protein>
<evidence type="ECO:0000256" key="1">
    <source>
        <dbReference type="SAM" id="MobiDB-lite"/>
    </source>
</evidence>
<keyword evidence="3" id="KW-1185">Reference proteome</keyword>
<reference evidence="2 3" key="1">
    <citation type="submission" date="2015-01" db="EMBL/GenBank/DDBJ databases">
        <title>The Genome Sequence of Cladophialophora immunda CBS83496.</title>
        <authorList>
            <consortium name="The Broad Institute Genomics Platform"/>
            <person name="Cuomo C."/>
            <person name="de Hoog S."/>
            <person name="Gorbushina A."/>
            <person name="Stielow B."/>
            <person name="Teixiera M."/>
            <person name="Abouelleil A."/>
            <person name="Chapman S.B."/>
            <person name="Priest M."/>
            <person name="Young S.K."/>
            <person name="Wortman J."/>
            <person name="Nusbaum C."/>
            <person name="Birren B."/>
        </authorList>
    </citation>
    <scope>NUCLEOTIDE SEQUENCE [LARGE SCALE GENOMIC DNA]</scope>
    <source>
        <strain evidence="2 3">CBS 83496</strain>
    </source>
</reference>
<evidence type="ECO:0000313" key="2">
    <source>
        <dbReference type="EMBL" id="KIW31946.1"/>
    </source>
</evidence>
<accession>A0A0D1ZUZ8</accession>
<feature type="region of interest" description="Disordered" evidence="1">
    <location>
        <begin position="71"/>
        <end position="99"/>
    </location>
</feature>
<dbReference type="HOGENOM" id="CLU_1261382_0_0_1"/>
<dbReference type="EMBL" id="KN847041">
    <property type="protein sequence ID" value="KIW31946.1"/>
    <property type="molecule type" value="Genomic_DNA"/>
</dbReference>
<dbReference type="VEuPathDB" id="FungiDB:PV07_03532"/>
<evidence type="ECO:0000313" key="3">
    <source>
        <dbReference type="Proteomes" id="UP000054466"/>
    </source>
</evidence>
<dbReference type="AlphaFoldDB" id="A0A0D1ZUZ8"/>
<organism evidence="2 3">
    <name type="scientific">Cladophialophora immunda</name>
    <dbReference type="NCBI Taxonomy" id="569365"/>
    <lineage>
        <taxon>Eukaryota</taxon>
        <taxon>Fungi</taxon>
        <taxon>Dikarya</taxon>
        <taxon>Ascomycota</taxon>
        <taxon>Pezizomycotina</taxon>
        <taxon>Eurotiomycetes</taxon>
        <taxon>Chaetothyriomycetidae</taxon>
        <taxon>Chaetothyriales</taxon>
        <taxon>Herpotrichiellaceae</taxon>
        <taxon>Cladophialophora</taxon>
    </lineage>
</organism>
<name>A0A0D1ZUZ8_9EURO</name>